<dbReference type="GO" id="GO:0008289">
    <property type="term" value="F:lipid binding"/>
    <property type="evidence" value="ECO:0007669"/>
    <property type="project" value="TreeGrafter"/>
</dbReference>
<evidence type="ECO:0000256" key="10">
    <source>
        <dbReference type="ARBA" id="ARBA00022963"/>
    </source>
</evidence>
<feature type="binding site" evidence="14">
    <location>
        <position position="61"/>
    </location>
    <ligand>
        <name>Ca(2+)</name>
        <dbReference type="ChEBI" id="CHEBI:29108"/>
    </ligand>
</feature>
<evidence type="ECO:0000256" key="3">
    <source>
        <dbReference type="ARBA" id="ARBA00007056"/>
    </source>
</evidence>
<dbReference type="PANTHER" id="PTHR11716">
    <property type="entry name" value="PHOSPHOLIPASE A2 FAMILY MEMBER"/>
    <property type="match status" value="1"/>
</dbReference>
<name>A0AB40D2Z9_DIOCR</name>
<keyword evidence="12 15" id="KW-1015">Disulfide bond</keyword>
<dbReference type="GO" id="GO:0006644">
    <property type="term" value="P:phospholipid metabolic process"/>
    <property type="evidence" value="ECO:0007669"/>
    <property type="project" value="InterPro"/>
</dbReference>
<keyword evidence="6 14" id="KW-0479">Metal-binding</keyword>
<comment type="cofactor">
    <cofactor evidence="14">
        <name>Ca(2+)</name>
        <dbReference type="ChEBI" id="CHEBI:29108"/>
    </cofactor>
    <text evidence="14">Binds 1 Ca(2+) ion per subunit.</text>
</comment>
<evidence type="ECO:0000256" key="1">
    <source>
        <dbReference type="ARBA" id="ARBA00001604"/>
    </source>
</evidence>
<accession>A0AB40D2Z9</accession>
<keyword evidence="17" id="KW-1185">Reference proteome</keyword>
<organism evidence="17 18">
    <name type="scientific">Dioscorea cayennensis subsp. rotundata</name>
    <name type="common">White Guinea yam</name>
    <name type="synonym">Dioscorea rotundata</name>
    <dbReference type="NCBI Taxonomy" id="55577"/>
    <lineage>
        <taxon>Eukaryota</taxon>
        <taxon>Viridiplantae</taxon>
        <taxon>Streptophyta</taxon>
        <taxon>Embryophyta</taxon>
        <taxon>Tracheophyta</taxon>
        <taxon>Spermatophyta</taxon>
        <taxon>Magnoliopsida</taxon>
        <taxon>Liliopsida</taxon>
        <taxon>Dioscoreales</taxon>
        <taxon>Dioscoreaceae</taxon>
        <taxon>Dioscorea</taxon>
    </lineage>
</organism>
<keyword evidence="7 16" id="KW-0732">Signal</keyword>
<proteinExistence type="inferred from homology"/>
<keyword evidence="10" id="KW-0442">Lipid degradation</keyword>
<dbReference type="InterPro" id="IPR001211">
    <property type="entry name" value="PLA2"/>
</dbReference>
<evidence type="ECO:0000256" key="12">
    <source>
        <dbReference type="ARBA" id="ARBA00023157"/>
    </source>
</evidence>
<evidence type="ECO:0000256" key="6">
    <source>
        <dbReference type="ARBA" id="ARBA00022723"/>
    </source>
</evidence>
<evidence type="ECO:0000256" key="9">
    <source>
        <dbReference type="ARBA" id="ARBA00022837"/>
    </source>
</evidence>
<keyword evidence="5" id="KW-0964">Secreted</keyword>
<dbReference type="Proteomes" id="UP001515500">
    <property type="component" value="Chromosome 18"/>
</dbReference>
<evidence type="ECO:0000256" key="13">
    <source>
        <dbReference type="ARBA" id="ARBA00059871"/>
    </source>
</evidence>
<comment type="subcellular location">
    <subcellularLocation>
        <location evidence="2">Secreted</location>
    </subcellularLocation>
</comment>
<reference evidence="18" key="1">
    <citation type="submission" date="2025-08" db="UniProtKB">
        <authorList>
            <consortium name="RefSeq"/>
        </authorList>
    </citation>
    <scope>IDENTIFICATION</scope>
</reference>
<feature type="disulfide bond" evidence="15">
    <location>
        <begin position="62"/>
        <end position="82"/>
    </location>
</feature>
<dbReference type="SUPFAM" id="SSF48619">
    <property type="entry name" value="Phospholipase A2, PLA2"/>
    <property type="match status" value="1"/>
</dbReference>
<dbReference type="EC" id="3.1.1.4" evidence="4"/>
<evidence type="ECO:0000256" key="2">
    <source>
        <dbReference type="ARBA" id="ARBA00004613"/>
    </source>
</evidence>
<dbReference type="GO" id="GO:0050482">
    <property type="term" value="P:arachidonate secretion"/>
    <property type="evidence" value="ECO:0007669"/>
    <property type="project" value="InterPro"/>
</dbReference>
<evidence type="ECO:0000256" key="5">
    <source>
        <dbReference type="ARBA" id="ARBA00022525"/>
    </source>
</evidence>
<dbReference type="RefSeq" id="XP_039145160.1">
    <property type="nucleotide sequence ID" value="XM_039289226.1"/>
</dbReference>
<dbReference type="GO" id="GO:0005509">
    <property type="term" value="F:calcium ion binding"/>
    <property type="evidence" value="ECO:0007669"/>
    <property type="project" value="InterPro"/>
</dbReference>
<dbReference type="AlphaFoldDB" id="A0AB40D2Z9"/>
<sequence length="151" mass="17004">MKWNIKLLLLFILSFQLQSIFTVKGLNIGLHFDHSAVSMHCSRRCESEHCLLPPFLRYGKYCGVLYTGCPGEEPCDGLDECCKVHDACIQDNQNDYLNKECNENLLNCISEFRDSGAKTFQGNKCKPEEVVDEISLIIQVALLAGRATDNP</sequence>
<evidence type="ECO:0000313" key="18">
    <source>
        <dbReference type="RefSeq" id="XP_039145160.1"/>
    </source>
</evidence>
<evidence type="ECO:0000313" key="17">
    <source>
        <dbReference type="Proteomes" id="UP001515500"/>
    </source>
</evidence>
<evidence type="ECO:0000256" key="7">
    <source>
        <dbReference type="ARBA" id="ARBA00022729"/>
    </source>
</evidence>
<keyword evidence="9 14" id="KW-0106">Calcium</keyword>
<dbReference type="GO" id="GO:0005576">
    <property type="term" value="C:extracellular region"/>
    <property type="evidence" value="ECO:0007669"/>
    <property type="project" value="UniProtKB-SubCell"/>
</dbReference>
<dbReference type="Gene3D" id="1.20.90.10">
    <property type="entry name" value="Phospholipase A2 domain"/>
    <property type="match status" value="1"/>
</dbReference>
<dbReference type="InterPro" id="IPR033113">
    <property type="entry name" value="PLA2_histidine"/>
</dbReference>
<dbReference type="PANTHER" id="PTHR11716:SF47">
    <property type="entry name" value="PHOSPHOLIPASE A2-ALPHA"/>
    <property type="match status" value="1"/>
</dbReference>
<feature type="binding site" evidence="14">
    <location>
        <position position="63"/>
    </location>
    <ligand>
        <name>Ca(2+)</name>
        <dbReference type="ChEBI" id="CHEBI:29108"/>
    </ligand>
</feature>
<gene>
    <name evidence="18" type="primary">LOC120282417</name>
</gene>
<comment type="function">
    <text evidence="13">PA2 catalyzes the calcium-dependent hydrolysis of the 2-acyl groups in 3-sn-phosphoglycerides. Releases lysophospholipids (LPLs) and free fatty acids (FFAs) from membrane phospholipids in response to hormones and other external stimuli.</text>
</comment>
<evidence type="ECO:0000256" key="16">
    <source>
        <dbReference type="SAM" id="SignalP"/>
    </source>
</evidence>
<feature type="chain" id="PRO_5044310012" description="phospholipase A2" evidence="16">
    <location>
        <begin position="23"/>
        <end position="151"/>
    </location>
</feature>
<dbReference type="InterPro" id="IPR036444">
    <property type="entry name" value="PLipase_A2_dom_sf"/>
</dbReference>
<dbReference type="CDD" id="cd04706">
    <property type="entry name" value="PLA2_plant"/>
    <property type="match status" value="1"/>
</dbReference>
<evidence type="ECO:0000256" key="15">
    <source>
        <dbReference type="PIRSR" id="PIRSR601211-3"/>
    </source>
</evidence>
<dbReference type="FunFam" id="1.20.90.10:FF:000005">
    <property type="entry name" value="Secretory phospholipase A2"/>
    <property type="match status" value="1"/>
</dbReference>
<dbReference type="GO" id="GO:0004623">
    <property type="term" value="F:phospholipase A2 activity"/>
    <property type="evidence" value="ECO:0007669"/>
    <property type="project" value="UniProtKB-EC"/>
</dbReference>
<keyword evidence="8" id="KW-0378">Hydrolase</keyword>
<feature type="signal peptide" evidence="16">
    <location>
        <begin position="1"/>
        <end position="22"/>
    </location>
</feature>
<protein>
    <recommendedName>
        <fullName evidence="4">phospholipase A2</fullName>
        <ecNumber evidence="4">3.1.1.4</ecNumber>
    </recommendedName>
</protein>
<evidence type="ECO:0000256" key="11">
    <source>
        <dbReference type="ARBA" id="ARBA00023098"/>
    </source>
</evidence>
<comment type="catalytic activity">
    <reaction evidence="1">
        <text>a 1,2-diacyl-sn-glycero-3-phosphocholine + H2O = a 1-acyl-sn-glycero-3-phosphocholine + a fatty acid + H(+)</text>
        <dbReference type="Rhea" id="RHEA:15801"/>
        <dbReference type="ChEBI" id="CHEBI:15377"/>
        <dbReference type="ChEBI" id="CHEBI:15378"/>
        <dbReference type="ChEBI" id="CHEBI:28868"/>
        <dbReference type="ChEBI" id="CHEBI:57643"/>
        <dbReference type="ChEBI" id="CHEBI:58168"/>
        <dbReference type="EC" id="3.1.1.4"/>
    </reaction>
</comment>
<comment type="similarity">
    <text evidence="3">Belongs to the phospholipase A2 family.</text>
</comment>
<evidence type="ECO:0000256" key="14">
    <source>
        <dbReference type="PIRSR" id="PIRSR601211-2"/>
    </source>
</evidence>
<keyword evidence="11" id="KW-0443">Lipid metabolism</keyword>
<evidence type="ECO:0000256" key="8">
    <source>
        <dbReference type="ARBA" id="ARBA00022801"/>
    </source>
</evidence>
<dbReference type="GO" id="GO:0016042">
    <property type="term" value="P:lipid catabolic process"/>
    <property type="evidence" value="ECO:0007669"/>
    <property type="project" value="UniProtKB-KW"/>
</dbReference>
<dbReference type="GeneID" id="120282417"/>
<evidence type="ECO:0000256" key="4">
    <source>
        <dbReference type="ARBA" id="ARBA00013278"/>
    </source>
</evidence>
<dbReference type="PROSITE" id="PS00118">
    <property type="entry name" value="PA2_HIS"/>
    <property type="match status" value="1"/>
</dbReference>
<feature type="binding site" evidence="14">
    <location>
        <position position="86"/>
    </location>
    <ligand>
        <name>Ca(2+)</name>
        <dbReference type="ChEBI" id="CHEBI:29108"/>
    </ligand>
</feature>